<dbReference type="InterPro" id="IPR005194">
    <property type="entry name" value="Glyco_hydro_65_C"/>
</dbReference>
<dbReference type="PROSITE" id="PS50022">
    <property type="entry name" value="FA58C_3"/>
    <property type="match status" value="1"/>
</dbReference>
<dbReference type="SUPFAM" id="SSF48208">
    <property type="entry name" value="Six-hairpin glycosidases"/>
    <property type="match status" value="1"/>
</dbReference>
<dbReference type="EMBL" id="SJPN01000004">
    <property type="protein sequence ID" value="TWU02207.1"/>
    <property type="molecule type" value="Genomic_DNA"/>
</dbReference>
<dbReference type="RefSeq" id="WP_197454663.1">
    <property type="nucleotide sequence ID" value="NZ_CP151726.1"/>
</dbReference>
<keyword evidence="1" id="KW-0732">Signal</keyword>
<dbReference type="InterPro" id="IPR008979">
    <property type="entry name" value="Galactose-bd-like_sf"/>
</dbReference>
<dbReference type="Gene3D" id="2.60.120.260">
    <property type="entry name" value="Galactose-binding domain-like"/>
    <property type="match status" value="2"/>
</dbReference>
<dbReference type="GO" id="GO:0005975">
    <property type="term" value="P:carbohydrate metabolic process"/>
    <property type="evidence" value="ECO:0007669"/>
    <property type="project" value="InterPro"/>
</dbReference>
<sequence length="849" mass="96810" precursor="true">MMRIAFLTVVLLLTSPAYSQVLDKQQLLDNQSWWDNRDFDWYKQQIPFFECPDAEIQTTYYYRWDLLTKHLTYGSPNSGYSFTEFIDRPFWSGAYGAIACPAGHQLYETRWLRSPRIANDYTKYWFRTPGAQPRNYSTWLADSAWAVGRVHPNKELLIDLLPDLIENYEGWEKRQFVPNVGLFWQTGHDDGMEFNINSRQTQDILRGAPSYRPSFNAYMYADAQAISRIAKLAGKSDVAKQYSDKAAALKAKMIELMWDPKRQFFFPLLKNDEQRDGFTMKALTRTYESGQYAGDPHGRELIGYVPWQFDIVKGEHQYDVAWKKLMDRDGFYADFGPSFVERNDPLFKVTNHCCWWSGQSWPYATTQTLKALAKLLQNGGNTLNAADYVETLHIYAKSHRKNGKPYLAEALHPDTGSFEGYDGYNHSEHYLHSGYTDLVITGLIGLVPRDDDTLEIRPLAPPQWDYFALDDVPYRGHRVSIVWDKTGTRYDMGIGLHVMVDGTKVHEADTIGPIVIPRAVPGVRPASQKGLVPTNFAVNNDGTYYPRITTTYTAEGTFASKLIDGNFWYLKDPPNRWSCEGSPNASDSIEIDFGKPRTIHTIRALPLDDRELANSSIRAPKEIRLHYWKDNTWHAITVTKEVPAPEGHRPHSFHFEPLEFQKFKVTLTHADGFNSGLTELEAWGKAVLPLSRIPARAGNLAFNDGVSEFPKATCSHHDVYGGVPQSSIDGVTNFQPSPMNRWTSYGSPNPSDWLQIDFGKKVEFRRVEIAIYDDRGGVQAPQSYELQRWFGGKWTPISGVKYSPEKPVGGQWNTVTFAPTESEKLRIVFENNGGARSGVTEVTIWNDEQ</sequence>
<keyword evidence="4" id="KW-1185">Reference proteome</keyword>
<dbReference type="SUPFAM" id="SSF49785">
    <property type="entry name" value="Galactose-binding domain-like"/>
    <property type="match status" value="2"/>
</dbReference>
<dbReference type="Pfam" id="PF03633">
    <property type="entry name" value="Glyco_hydro_65C"/>
    <property type="match status" value="1"/>
</dbReference>
<keyword evidence="3" id="KW-0378">Hydrolase</keyword>
<dbReference type="InterPro" id="IPR012341">
    <property type="entry name" value="6hp_glycosidase-like_sf"/>
</dbReference>
<dbReference type="Pfam" id="PF00754">
    <property type="entry name" value="F5_F8_type_C"/>
    <property type="match status" value="2"/>
</dbReference>
<comment type="caution">
    <text evidence="3">The sequence shown here is derived from an EMBL/GenBank/DDBJ whole genome shotgun (WGS) entry which is preliminary data.</text>
</comment>
<dbReference type="Proteomes" id="UP000320176">
    <property type="component" value="Unassembled WGS sequence"/>
</dbReference>
<dbReference type="InterPro" id="IPR000421">
    <property type="entry name" value="FA58C"/>
</dbReference>
<proteinExistence type="predicted"/>
<evidence type="ECO:0000313" key="3">
    <source>
        <dbReference type="EMBL" id="TWU02207.1"/>
    </source>
</evidence>
<feature type="domain" description="F5/8 type C" evidence="2">
    <location>
        <begin position="695"/>
        <end position="847"/>
    </location>
</feature>
<evidence type="ECO:0000256" key="1">
    <source>
        <dbReference type="SAM" id="SignalP"/>
    </source>
</evidence>
<feature type="chain" id="PRO_5022793108" evidence="1">
    <location>
        <begin position="20"/>
        <end position="849"/>
    </location>
</feature>
<dbReference type="InterPro" id="IPR008928">
    <property type="entry name" value="6-hairpin_glycosidase_sf"/>
</dbReference>
<organism evidence="3 4">
    <name type="scientific">Stieleria varia</name>
    <dbReference type="NCBI Taxonomy" id="2528005"/>
    <lineage>
        <taxon>Bacteria</taxon>
        <taxon>Pseudomonadati</taxon>
        <taxon>Planctomycetota</taxon>
        <taxon>Planctomycetia</taxon>
        <taxon>Pirellulales</taxon>
        <taxon>Pirellulaceae</taxon>
        <taxon>Stieleria</taxon>
    </lineage>
</organism>
<dbReference type="EC" id="3.2.1.187" evidence="3"/>
<dbReference type="AlphaFoldDB" id="A0A5C6AS18"/>
<reference evidence="3 4" key="1">
    <citation type="submission" date="2019-02" db="EMBL/GenBank/DDBJ databases">
        <title>Deep-cultivation of Planctomycetes and their phenomic and genomic characterization uncovers novel biology.</title>
        <authorList>
            <person name="Wiegand S."/>
            <person name="Jogler M."/>
            <person name="Boedeker C."/>
            <person name="Pinto D."/>
            <person name="Vollmers J."/>
            <person name="Rivas-Marin E."/>
            <person name="Kohn T."/>
            <person name="Peeters S.H."/>
            <person name="Heuer A."/>
            <person name="Rast P."/>
            <person name="Oberbeckmann S."/>
            <person name="Bunk B."/>
            <person name="Jeske O."/>
            <person name="Meyerdierks A."/>
            <person name="Storesund J.E."/>
            <person name="Kallscheuer N."/>
            <person name="Luecker S."/>
            <person name="Lage O.M."/>
            <person name="Pohl T."/>
            <person name="Merkel B.J."/>
            <person name="Hornburger P."/>
            <person name="Mueller R.-W."/>
            <person name="Bruemmer F."/>
            <person name="Labrenz M."/>
            <person name="Spormann A.M."/>
            <person name="Op Den Camp H."/>
            <person name="Overmann J."/>
            <person name="Amann R."/>
            <person name="Jetten M.S.M."/>
            <person name="Mascher T."/>
            <person name="Medema M.H."/>
            <person name="Devos D.P."/>
            <person name="Kaster A.-K."/>
            <person name="Ovreas L."/>
            <person name="Rohde M."/>
            <person name="Galperin M.Y."/>
            <person name="Jogler C."/>
        </authorList>
    </citation>
    <scope>NUCLEOTIDE SEQUENCE [LARGE SCALE GENOMIC DNA]</scope>
    <source>
        <strain evidence="3 4">Pla52n</strain>
    </source>
</reference>
<dbReference type="Pfam" id="PF22422">
    <property type="entry name" value="MGH1-like_GH"/>
    <property type="match status" value="1"/>
</dbReference>
<gene>
    <name evidence="3" type="primary">hypBA2</name>
    <name evidence="3" type="ORF">Pla52n_32560</name>
</gene>
<accession>A0A5C6AS18</accession>
<dbReference type="Gene3D" id="1.50.10.10">
    <property type="match status" value="1"/>
</dbReference>
<name>A0A5C6AS18_9BACT</name>
<evidence type="ECO:0000313" key="4">
    <source>
        <dbReference type="Proteomes" id="UP000320176"/>
    </source>
</evidence>
<dbReference type="GO" id="GO:0016798">
    <property type="term" value="F:hydrolase activity, acting on glycosyl bonds"/>
    <property type="evidence" value="ECO:0007669"/>
    <property type="project" value="UniProtKB-KW"/>
</dbReference>
<feature type="signal peptide" evidence="1">
    <location>
        <begin position="1"/>
        <end position="19"/>
    </location>
</feature>
<keyword evidence="3" id="KW-0326">Glycosidase</keyword>
<protein>
    <submittedName>
        <fullName evidence="3">Beta-L-arabinobiosidase</fullName>
        <ecNumber evidence="3">3.2.1.187</ecNumber>
    </submittedName>
</protein>
<dbReference type="InterPro" id="IPR054491">
    <property type="entry name" value="MGH1-like_GH"/>
</dbReference>
<evidence type="ECO:0000259" key="2">
    <source>
        <dbReference type="PROSITE" id="PS50022"/>
    </source>
</evidence>